<organism evidence="1 2">
    <name type="scientific">Cetraspora pellucida</name>
    <dbReference type="NCBI Taxonomy" id="1433469"/>
    <lineage>
        <taxon>Eukaryota</taxon>
        <taxon>Fungi</taxon>
        <taxon>Fungi incertae sedis</taxon>
        <taxon>Mucoromycota</taxon>
        <taxon>Glomeromycotina</taxon>
        <taxon>Glomeromycetes</taxon>
        <taxon>Diversisporales</taxon>
        <taxon>Gigasporaceae</taxon>
        <taxon>Cetraspora</taxon>
    </lineage>
</organism>
<keyword evidence="2" id="KW-1185">Reference proteome</keyword>
<comment type="caution">
    <text evidence="1">The sequence shown here is derived from an EMBL/GenBank/DDBJ whole genome shotgun (WGS) entry which is preliminary data.</text>
</comment>
<feature type="non-terminal residue" evidence="1">
    <location>
        <position position="1"/>
    </location>
</feature>
<reference evidence="1" key="1">
    <citation type="submission" date="2021-06" db="EMBL/GenBank/DDBJ databases">
        <authorList>
            <person name="Kallberg Y."/>
            <person name="Tangrot J."/>
            <person name="Rosling A."/>
        </authorList>
    </citation>
    <scope>NUCLEOTIDE SEQUENCE</scope>
    <source>
        <strain evidence="1">FL966</strain>
    </source>
</reference>
<protein>
    <submittedName>
        <fullName evidence="1">2886_t:CDS:1</fullName>
    </submittedName>
</protein>
<dbReference type="AlphaFoldDB" id="A0A9N9JSK7"/>
<accession>A0A9N9JSK7</accession>
<dbReference type="OrthoDB" id="2348750at2759"/>
<dbReference type="EMBL" id="CAJVQA010028236">
    <property type="protein sequence ID" value="CAG8794106.1"/>
    <property type="molecule type" value="Genomic_DNA"/>
</dbReference>
<evidence type="ECO:0000313" key="2">
    <source>
        <dbReference type="Proteomes" id="UP000789759"/>
    </source>
</evidence>
<gene>
    <name evidence="1" type="ORF">CPELLU_LOCUS17214</name>
</gene>
<dbReference type="Proteomes" id="UP000789759">
    <property type="component" value="Unassembled WGS sequence"/>
</dbReference>
<evidence type="ECO:0000313" key="1">
    <source>
        <dbReference type="EMBL" id="CAG8794106.1"/>
    </source>
</evidence>
<proteinExistence type="predicted"/>
<sequence>NDLSSARFNAQWHKLIAIYSNATHYLNFELYSSKKRWSKAYITKYFTAEILSTSCVKSKNSVIKSVLQDHPSLCELAAILDL</sequence>
<name>A0A9N9JSK7_9GLOM</name>